<feature type="transmembrane region" description="Helical" evidence="7">
    <location>
        <begin position="86"/>
        <end position="104"/>
    </location>
</feature>
<dbReference type="PANTHER" id="PTHR30509:SF9">
    <property type="entry name" value="MULTIDRUG RESISTANCE PROTEIN MDTO"/>
    <property type="match status" value="1"/>
</dbReference>
<keyword evidence="9" id="KW-1185">Reference proteome</keyword>
<organism evidence="8 9">
    <name type="scientific">Pseudoduganella lurida</name>
    <dbReference type="NCBI Taxonomy" id="1036180"/>
    <lineage>
        <taxon>Bacteria</taxon>
        <taxon>Pseudomonadati</taxon>
        <taxon>Pseudomonadota</taxon>
        <taxon>Betaproteobacteria</taxon>
        <taxon>Burkholderiales</taxon>
        <taxon>Oxalobacteraceae</taxon>
        <taxon>Telluria group</taxon>
        <taxon>Pseudoduganella</taxon>
    </lineage>
</organism>
<feature type="transmembrane region" description="Helical" evidence="7">
    <location>
        <begin position="468"/>
        <end position="484"/>
    </location>
</feature>
<dbReference type="GO" id="GO:0022857">
    <property type="term" value="F:transmembrane transporter activity"/>
    <property type="evidence" value="ECO:0007669"/>
    <property type="project" value="InterPro"/>
</dbReference>
<feature type="transmembrane region" description="Helical" evidence="7">
    <location>
        <begin position="422"/>
        <end position="440"/>
    </location>
</feature>
<dbReference type="RefSeq" id="WP_145647700.1">
    <property type="nucleotide sequence ID" value="NZ_VLLB01000001.1"/>
</dbReference>
<dbReference type="GO" id="GO:0005886">
    <property type="term" value="C:plasma membrane"/>
    <property type="evidence" value="ECO:0007669"/>
    <property type="project" value="UniProtKB-SubCell"/>
</dbReference>
<dbReference type="InterPro" id="IPR006726">
    <property type="entry name" value="PHBA_efflux_AaeB/fusaric-R"/>
</dbReference>
<reference evidence="8 9" key="1">
    <citation type="journal article" date="2015" name="Stand. Genomic Sci.">
        <title>Genomic Encyclopedia of Bacterial and Archaeal Type Strains, Phase III: the genomes of soil and plant-associated and newly described type strains.</title>
        <authorList>
            <person name="Whitman W.B."/>
            <person name="Woyke T."/>
            <person name="Klenk H.P."/>
            <person name="Zhou Y."/>
            <person name="Lilburn T.G."/>
            <person name="Beck B.J."/>
            <person name="De Vos P."/>
            <person name="Vandamme P."/>
            <person name="Eisen J.A."/>
            <person name="Garrity G."/>
            <person name="Hugenholtz P."/>
            <person name="Kyrpides N.C."/>
        </authorList>
    </citation>
    <scope>NUCLEOTIDE SEQUENCE [LARGE SCALE GENOMIC DNA]</scope>
    <source>
        <strain evidence="8 9">CGMCC 1.10822</strain>
    </source>
</reference>
<evidence type="ECO:0000256" key="1">
    <source>
        <dbReference type="ARBA" id="ARBA00004651"/>
    </source>
</evidence>
<gene>
    <name evidence="8" type="ORF">IP91_01074</name>
</gene>
<evidence type="ECO:0000256" key="6">
    <source>
        <dbReference type="ARBA" id="ARBA00023136"/>
    </source>
</evidence>
<dbReference type="EMBL" id="VLLB01000001">
    <property type="protein sequence ID" value="TWI69996.1"/>
    <property type="molecule type" value="Genomic_DNA"/>
</dbReference>
<feature type="transmembrane region" description="Helical" evidence="7">
    <location>
        <begin position="370"/>
        <end position="387"/>
    </location>
</feature>
<comment type="subcellular location">
    <subcellularLocation>
        <location evidence="1">Cell membrane</location>
        <topology evidence="1">Multi-pass membrane protein</topology>
    </subcellularLocation>
</comment>
<keyword evidence="5 7" id="KW-1133">Transmembrane helix</keyword>
<keyword evidence="2" id="KW-0813">Transport</keyword>
<feature type="transmembrane region" description="Helical" evidence="7">
    <location>
        <begin position="12"/>
        <end position="32"/>
    </location>
</feature>
<keyword evidence="6 7" id="KW-0472">Membrane</keyword>
<accession>A0A562RNK3</accession>
<evidence type="ECO:0000256" key="7">
    <source>
        <dbReference type="SAM" id="Phobius"/>
    </source>
</evidence>
<dbReference type="OrthoDB" id="6538131at2"/>
<dbReference type="AlphaFoldDB" id="A0A562RNK3"/>
<feature type="transmembrane region" description="Helical" evidence="7">
    <location>
        <begin position="149"/>
        <end position="172"/>
    </location>
</feature>
<feature type="transmembrane region" description="Helical" evidence="7">
    <location>
        <begin position="111"/>
        <end position="129"/>
    </location>
</feature>
<evidence type="ECO:0000256" key="2">
    <source>
        <dbReference type="ARBA" id="ARBA00022448"/>
    </source>
</evidence>
<proteinExistence type="predicted"/>
<dbReference type="PANTHER" id="PTHR30509">
    <property type="entry name" value="P-HYDROXYBENZOIC ACID EFFLUX PUMP SUBUNIT-RELATED"/>
    <property type="match status" value="1"/>
</dbReference>
<evidence type="ECO:0000313" key="8">
    <source>
        <dbReference type="EMBL" id="TWI69996.1"/>
    </source>
</evidence>
<keyword evidence="3" id="KW-1003">Cell membrane</keyword>
<name>A0A562RNK3_9BURK</name>
<evidence type="ECO:0000256" key="4">
    <source>
        <dbReference type="ARBA" id="ARBA00022692"/>
    </source>
</evidence>
<protein>
    <submittedName>
        <fullName evidence="8">Putative membrane protein YccC</fullName>
    </submittedName>
</protein>
<feature type="transmembrane region" description="Helical" evidence="7">
    <location>
        <begin position="504"/>
        <end position="525"/>
    </location>
</feature>
<dbReference type="Proteomes" id="UP000318431">
    <property type="component" value="Unassembled WGS sequence"/>
</dbReference>
<feature type="transmembrane region" description="Helical" evidence="7">
    <location>
        <begin position="60"/>
        <end position="80"/>
    </location>
</feature>
<feature type="transmembrane region" description="Helical" evidence="7">
    <location>
        <begin position="38"/>
        <end position="55"/>
    </location>
</feature>
<sequence length="680" mass="72647">MKLPTAPQPRELLFSAKCFAGSMLALYVSLAAGLPRPFWAMMTAYIVASPLSGAVRSKALFRVCGTIIGSLATVAMVPNLANSPELLSLALACWVGLCLYISLLDRTPRSYIFMLAGYTAGLIGFPAVTDPATVFDSAVARVEEISVGILAATVVHSLVFPQGVGPVLLGRLDRAIGDARRWMTEVLRPATGGRDAHVRLALAGEISDMRVMATHLPFDTSHLRWTAGMVHALHDRLTVMVPLLLAVEDRLVALAETGPLEPAWQAMLDDVAHWVEQGNQADPAGAEGLKGRLQELSPPLHAGASWHDILEVNLAQRLAALIAACEEGLELRGSIDAVMHGAPFAEPDHAKDHITPAALNRDHGMALRSALAAVIAILACCAFWIVTAWPSGAAAPMMAGVFCCFFATMDDPVPAIKSFVRYTLLSVPFSAFYILVVLPAVHSYEMLVLTLAPMLIVSGVYMARPATVGNALAFTIGIGGTLALQDTNQLDMTSFTNSLLAQMAGYIAAGVASRFVRTVNARWMAGRMLERSRRELAQMARASSGAPLAKVSARVVDRIGQLMPRLALQHAEPETRASTLETMRELRVGLHIAQLRGLAPQLERCGVRLRPLLERLGAHFSGDADTGLLVQLDRMLGAVCAADAATGATRNTAAAALASMRRDLFLRAVPYQPTNTEAVA</sequence>
<evidence type="ECO:0000256" key="5">
    <source>
        <dbReference type="ARBA" id="ARBA00022989"/>
    </source>
</evidence>
<evidence type="ECO:0000313" key="9">
    <source>
        <dbReference type="Proteomes" id="UP000318431"/>
    </source>
</evidence>
<evidence type="ECO:0000256" key="3">
    <source>
        <dbReference type="ARBA" id="ARBA00022475"/>
    </source>
</evidence>
<keyword evidence="4 7" id="KW-0812">Transmembrane</keyword>
<dbReference type="Pfam" id="PF04632">
    <property type="entry name" value="FUSC"/>
    <property type="match status" value="1"/>
</dbReference>
<comment type="caution">
    <text evidence="8">The sequence shown here is derived from an EMBL/GenBank/DDBJ whole genome shotgun (WGS) entry which is preliminary data.</text>
</comment>